<dbReference type="InterPro" id="IPR052769">
    <property type="entry name" value="TPR_domain_protein"/>
</dbReference>
<evidence type="ECO:0000256" key="1">
    <source>
        <dbReference type="ARBA" id="ARBA00022737"/>
    </source>
</evidence>
<dbReference type="PANTHER" id="PTHR46014">
    <property type="entry name" value="TETRATRICOPEPTIDE REPEAT PROTEIN 1"/>
    <property type="match status" value="1"/>
</dbReference>
<reference evidence="4" key="1">
    <citation type="submission" date="2014-07" db="EMBL/GenBank/DDBJ databases">
        <authorList>
            <person name="Martin A.A"/>
            <person name="De Silva N."/>
        </authorList>
    </citation>
    <scope>NUCLEOTIDE SEQUENCE</scope>
</reference>
<dbReference type="STRING" id="75913.A0A0K0F8X6"/>
<proteinExistence type="predicted"/>
<feature type="repeat" description="TPR" evidence="3">
    <location>
        <begin position="99"/>
        <end position="132"/>
    </location>
</feature>
<dbReference type="InterPro" id="IPR013105">
    <property type="entry name" value="TPR_2"/>
</dbReference>
<organism evidence="4 5">
    <name type="scientific">Strongyloides venezuelensis</name>
    <name type="common">Threadworm</name>
    <dbReference type="NCBI Taxonomy" id="75913"/>
    <lineage>
        <taxon>Eukaryota</taxon>
        <taxon>Metazoa</taxon>
        <taxon>Ecdysozoa</taxon>
        <taxon>Nematoda</taxon>
        <taxon>Chromadorea</taxon>
        <taxon>Rhabditida</taxon>
        <taxon>Tylenchina</taxon>
        <taxon>Panagrolaimomorpha</taxon>
        <taxon>Strongyloidoidea</taxon>
        <taxon>Strongyloididae</taxon>
        <taxon>Strongyloides</taxon>
    </lineage>
</organism>
<dbReference type="AlphaFoldDB" id="A0A0K0F8X6"/>
<evidence type="ECO:0000256" key="2">
    <source>
        <dbReference type="ARBA" id="ARBA00022803"/>
    </source>
</evidence>
<accession>A0A0K0F8X6</accession>
<keyword evidence="2 3" id="KW-0802">TPR repeat</keyword>
<reference evidence="5" key="2">
    <citation type="submission" date="2015-08" db="UniProtKB">
        <authorList>
            <consortium name="WormBaseParasite"/>
        </authorList>
    </citation>
    <scope>IDENTIFICATION</scope>
</reference>
<dbReference type="SUPFAM" id="SSF48452">
    <property type="entry name" value="TPR-like"/>
    <property type="match status" value="1"/>
</dbReference>
<protein>
    <submittedName>
        <fullName evidence="5">Tetratricopeptide repeat protein 1 (inferred by orthology to a human protein)</fullName>
    </submittedName>
</protein>
<dbReference type="Pfam" id="PF13181">
    <property type="entry name" value="TPR_8"/>
    <property type="match status" value="1"/>
</dbReference>
<evidence type="ECO:0000313" key="5">
    <source>
        <dbReference type="WBParaSite" id="SVE_0527700.1"/>
    </source>
</evidence>
<dbReference type="InterPro" id="IPR019734">
    <property type="entry name" value="TPR_rpt"/>
</dbReference>
<dbReference type="SMART" id="SM00028">
    <property type="entry name" value="TPR"/>
    <property type="match status" value="2"/>
</dbReference>
<keyword evidence="1" id="KW-0677">Repeat</keyword>
<dbReference type="WBParaSite" id="SVE_0527700.1">
    <property type="protein sequence ID" value="SVE_0527700.1"/>
    <property type="gene ID" value="SVE_0527700"/>
</dbReference>
<dbReference type="PANTHER" id="PTHR46014:SF1">
    <property type="entry name" value="TETRATRICOPEPTIDE REPEAT PROTEIN 1"/>
    <property type="match status" value="1"/>
</dbReference>
<sequence>MIEGIDDNEIESLKNLKISEKEETEIIDLSVDDEKNLLEERIKKENGMENEELENLQAKALEEKKSGNIYFGEKRFSEALNNYKHCIKICPLKFTKDHSVFHGNISACYIKLENWENAINSIEEALKLDPNNLKFLERRAFARKNKKGESLELAIEDYKLLIEKSTDKNAKAGYAIKIKEIENLIMERNEKLKNELFDGLKKFGDFCLKPFGLSTNNFELKQNEEGGYSINMKQ</sequence>
<dbReference type="PROSITE" id="PS50005">
    <property type="entry name" value="TPR"/>
    <property type="match status" value="1"/>
</dbReference>
<evidence type="ECO:0000313" key="4">
    <source>
        <dbReference type="Proteomes" id="UP000035680"/>
    </source>
</evidence>
<name>A0A0K0F8X6_STRVS</name>
<dbReference type="InterPro" id="IPR011990">
    <property type="entry name" value="TPR-like_helical_dom_sf"/>
</dbReference>
<dbReference type="Gene3D" id="1.25.40.10">
    <property type="entry name" value="Tetratricopeptide repeat domain"/>
    <property type="match status" value="1"/>
</dbReference>
<dbReference type="Pfam" id="PF07719">
    <property type="entry name" value="TPR_2"/>
    <property type="match status" value="1"/>
</dbReference>
<evidence type="ECO:0000256" key="3">
    <source>
        <dbReference type="PROSITE-ProRule" id="PRU00339"/>
    </source>
</evidence>
<keyword evidence="4" id="KW-1185">Reference proteome</keyword>
<dbReference type="Proteomes" id="UP000035680">
    <property type="component" value="Unassembled WGS sequence"/>
</dbReference>